<comment type="catalytic activity">
    <reaction evidence="10">
        <text>ITP + H2O = IMP + diphosphate + H(+)</text>
        <dbReference type="Rhea" id="RHEA:29399"/>
        <dbReference type="ChEBI" id="CHEBI:15377"/>
        <dbReference type="ChEBI" id="CHEBI:15378"/>
        <dbReference type="ChEBI" id="CHEBI:33019"/>
        <dbReference type="ChEBI" id="CHEBI:58053"/>
        <dbReference type="ChEBI" id="CHEBI:61402"/>
        <dbReference type="EC" id="3.6.1.66"/>
    </reaction>
</comment>
<comment type="function">
    <text evidence="10">Pyrophosphatase that catalyzes the hydrolysis of nucleoside triphosphates to their monophosphate derivatives, with a high preference for the non-canonical purine nucleotides XTP (xanthosine triphosphate), dITP (deoxyinosine triphosphate) and ITP. Seems to function as a house-cleaning enzyme that removes non-canonical purine nucleotides from the nucleotide pool, thus preventing their incorporation into DNA/RNA and avoiding chromosomal lesions.</text>
</comment>
<comment type="subunit">
    <text evidence="2 10">Homodimer.</text>
</comment>
<evidence type="ECO:0000256" key="6">
    <source>
        <dbReference type="ARBA" id="ARBA00022842"/>
    </source>
</evidence>
<dbReference type="PANTHER" id="PTHR11067:SF9">
    <property type="entry name" value="INOSINE TRIPHOSPHATE PYROPHOSPHATASE"/>
    <property type="match status" value="1"/>
</dbReference>
<feature type="binding site" evidence="10">
    <location>
        <begin position="138"/>
        <end position="141"/>
    </location>
    <ligand>
        <name>substrate</name>
    </ligand>
</feature>
<dbReference type="AlphaFoldDB" id="A0A833E9P5"/>
<dbReference type="GO" id="GO:0005737">
    <property type="term" value="C:cytoplasm"/>
    <property type="evidence" value="ECO:0007669"/>
    <property type="project" value="TreeGrafter"/>
</dbReference>
<dbReference type="NCBIfam" id="NF011396">
    <property type="entry name" value="PRK14821.1"/>
    <property type="match status" value="1"/>
</dbReference>
<dbReference type="EMBL" id="DQVM01000001">
    <property type="protein sequence ID" value="HIQ28935.1"/>
    <property type="molecule type" value="Genomic_DNA"/>
</dbReference>
<evidence type="ECO:0000256" key="9">
    <source>
        <dbReference type="ARBA" id="ARBA00052017"/>
    </source>
</evidence>
<keyword evidence="6 10" id="KW-0460">Magnesium</keyword>
<dbReference type="HAMAP" id="MF_01405">
    <property type="entry name" value="Non_canon_purine_NTPase"/>
    <property type="match status" value="1"/>
</dbReference>
<evidence type="ECO:0000313" key="13">
    <source>
        <dbReference type="Proteomes" id="UP000608579"/>
    </source>
</evidence>
<feature type="active site" description="Proton acceptor" evidence="10">
    <location>
        <position position="63"/>
    </location>
</feature>
<dbReference type="InterPro" id="IPR002637">
    <property type="entry name" value="RdgB/HAM1"/>
</dbReference>
<comment type="catalytic activity">
    <reaction evidence="9 10">
        <text>XTP + H2O = XMP + diphosphate + H(+)</text>
        <dbReference type="Rhea" id="RHEA:28610"/>
        <dbReference type="ChEBI" id="CHEBI:15377"/>
        <dbReference type="ChEBI" id="CHEBI:15378"/>
        <dbReference type="ChEBI" id="CHEBI:33019"/>
        <dbReference type="ChEBI" id="CHEBI:57464"/>
        <dbReference type="ChEBI" id="CHEBI:61314"/>
        <dbReference type="EC" id="3.6.1.66"/>
    </reaction>
</comment>
<dbReference type="FunFam" id="3.90.950.10:FF:000001">
    <property type="entry name" value="dITP/XTP pyrophosphatase"/>
    <property type="match status" value="1"/>
</dbReference>
<feature type="binding site" evidence="10">
    <location>
        <begin position="5"/>
        <end position="10"/>
    </location>
    <ligand>
        <name>substrate</name>
    </ligand>
</feature>
<reference evidence="12" key="1">
    <citation type="journal article" date="2020" name="ISME J.">
        <title>Gammaproteobacteria mediating utilization of methyl-, sulfur- and petroleum organic compounds in deep ocean hydrothermal plumes.</title>
        <authorList>
            <person name="Zhou Z."/>
            <person name="Liu Y."/>
            <person name="Pan J."/>
            <person name="Cron B.R."/>
            <person name="Toner B.M."/>
            <person name="Anantharaman K."/>
            <person name="Breier J.A."/>
            <person name="Dick G.J."/>
            <person name="Li M."/>
        </authorList>
    </citation>
    <scope>NUCLEOTIDE SEQUENCE</scope>
    <source>
        <strain evidence="12">SZUA-1515</strain>
    </source>
</reference>
<dbReference type="GO" id="GO:0036220">
    <property type="term" value="F:ITP diphosphatase activity"/>
    <property type="evidence" value="ECO:0007669"/>
    <property type="project" value="UniProtKB-UniRule"/>
</dbReference>
<evidence type="ECO:0000256" key="1">
    <source>
        <dbReference type="ARBA" id="ARBA00008023"/>
    </source>
</evidence>
<name>A0A833E9P5_CALS0</name>
<feature type="binding site" evidence="10">
    <location>
        <position position="34"/>
    </location>
    <ligand>
        <name>Mg(2+)</name>
        <dbReference type="ChEBI" id="CHEBI:18420"/>
    </ligand>
</feature>
<dbReference type="Gene3D" id="3.90.950.10">
    <property type="match status" value="1"/>
</dbReference>
<evidence type="ECO:0000256" key="3">
    <source>
        <dbReference type="ARBA" id="ARBA00022723"/>
    </source>
</evidence>
<keyword evidence="4 10" id="KW-0547">Nucleotide-binding</keyword>
<dbReference type="EC" id="3.6.1.66" evidence="10"/>
<feature type="binding site" evidence="10">
    <location>
        <position position="64"/>
    </location>
    <ligand>
        <name>substrate</name>
    </ligand>
</feature>
<proteinExistence type="inferred from homology"/>
<evidence type="ECO:0000256" key="7">
    <source>
        <dbReference type="ARBA" id="ARBA00023080"/>
    </source>
</evidence>
<evidence type="ECO:0000256" key="5">
    <source>
        <dbReference type="ARBA" id="ARBA00022801"/>
    </source>
</evidence>
<comment type="caution">
    <text evidence="12">The sequence shown here is derived from an EMBL/GenBank/DDBJ whole genome shotgun (WGS) entry which is preliminary data.</text>
</comment>
<dbReference type="GO" id="GO:0046872">
    <property type="term" value="F:metal ion binding"/>
    <property type="evidence" value="ECO:0007669"/>
    <property type="project" value="UniProtKB-KW"/>
</dbReference>
<feature type="binding site" evidence="10">
    <location>
        <position position="63"/>
    </location>
    <ligand>
        <name>Mg(2+)</name>
        <dbReference type="ChEBI" id="CHEBI:18420"/>
    </ligand>
</feature>
<dbReference type="CDD" id="cd00515">
    <property type="entry name" value="HAM1"/>
    <property type="match status" value="1"/>
</dbReference>
<evidence type="ECO:0000256" key="2">
    <source>
        <dbReference type="ARBA" id="ARBA00011738"/>
    </source>
</evidence>
<dbReference type="InterPro" id="IPR029001">
    <property type="entry name" value="ITPase-like_fam"/>
</dbReference>
<dbReference type="GO" id="GO:0017111">
    <property type="term" value="F:ribonucleoside triphosphate phosphatase activity"/>
    <property type="evidence" value="ECO:0007669"/>
    <property type="project" value="InterPro"/>
</dbReference>
<dbReference type="GO" id="GO:0009146">
    <property type="term" value="P:purine nucleoside triphosphate catabolic process"/>
    <property type="evidence" value="ECO:0007669"/>
    <property type="project" value="UniProtKB-UniRule"/>
</dbReference>
<dbReference type="PANTHER" id="PTHR11067">
    <property type="entry name" value="INOSINE TRIPHOSPHATE PYROPHOSPHATASE/HAM1 PROTEIN"/>
    <property type="match status" value="1"/>
</dbReference>
<dbReference type="InterPro" id="IPR020922">
    <property type="entry name" value="dITP/XTP_pyrophosphatase"/>
</dbReference>
<dbReference type="GO" id="GO:0009117">
    <property type="term" value="P:nucleotide metabolic process"/>
    <property type="evidence" value="ECO:0007669"/>
    <property type="project" value="UniProtKB-KW"/>
</dbReference>
<dbReference type="SUPFAM" id="SSF52972">
    <property type="entry name" value="ITPase-like"/>
    <property type="match status" value="1"/>
</dbReference>
<evidence type="ECO:0000256" key="11">
    <source>
        <dbReference type="RuleBase" id="RU003781"/>
    </source>
</evidence>
<feature type="binding site" evidence="10">
    <location>
        <begin position="166"/>
        <end position="167"/>
    </location>
    <ligand>
        <name>substrate</name>
    </ligand>
</feature>
<sequence>MTLATSNKGKAEEFKLLFAEAKIGLKVENIKTVEIQSDTLEEIAVNSCIHAYNIVKNMVFVEDAGLFIDALNGFPGPYSSYVYRTIGVEGVLKLVEGKSRGAAFVSVIALYHPGKGVRVFKGMCRGVIAQHPRGFSGFGFDPIFIPEGVGKTFAEMREDEKNKLSHRGEAARKLIEWLKNTGF</sequence>
<dbReference type="Proteomes" id="UP000608579">
    <property type="component" value="Unassembled WGS sequence"/>
</dbReference>
<comment type="similarity">
    <text evidence="1 10 11">Belongs to the HAM1 NTPase family.</text>
</comment>
<gene>
    <name evidence="12" type="ORF">EYH45_00045</name>
</gene>
<evidence type="ECO:0000256" key="8">
    <source>
        <dbReference type="ARBA" id="ARBA00051875"/>
    </source>
</evidence>
<accession>A0A833E9P5</accession>
<organism evidence="12 13">
    <name type="scientific">Caldiarchaeum subterraneum</name>
    <dbReference type="NCBI Taxonomy" id="311458"/>
    <lineage>
        <taxon>Archaea</taxon>
        <taxon>Nitrososphaerota</taxon>
        <taxon>Candidatus Caldarchaeales</taxon>
        <taxon>Candidatus Caldarchaeaceae</taxon>
        <taxon>Candidatus Caldarchaeum</taxon>
    </lineage>
</organism>
<keyword evidence="7 10" id="KW-0546">Nucleotide metabolism</keyword>
<comment type="cofactor">
    <cofactor evidence="10">
        <name>Mg(2+)</name>
        <dbReference type="ChEBI" id="CHEBI:18420"/>
    </cofactor>
    <text evidence="10">Binds 1 Mg(2+) ion per subunit.</text>
</comment>
<evidence type="ECO:0000256" key="4">
    <source>
        <dbReference type="ARBA" id="ARBA00022741"/>
    </source>
</evidence>
<dbReference type="GO" id="GO:0000166">
    <property type="term" value="F:nucleotide binding"/>
    <property type="evidence" value="ECO:0007669"/>
    <property type="project" value="UniProtKB-KW"/>
</dbReference>
<comment type="catalytic activity">
    <reaction evidence="8 10">
        <text>dITP + H2O = dIMP + diphosphate + H(+)</text>
        <dbReference type="Rhea" id="RHEA:28342"/>
        <dbReference type="ChEBI" id="CHEBI:15377"/>
        <dbReference type="ChEBI" id="CHEBI:15378"/>
        <dbReference type="ChEBI" id="CHEBI:33019"/>
        <dbReference type="ChEBI" id="CHEBI:61194"/>
        <dbReference type="ChEBI" id="CHEBI:61382"/>
        <dbReference type="EC" id="3.6.1.66"/>
    </reaction>
</comment>
<feature type="binding site" evidence="10">
    <location>
        <position position="161"/>
    </location>
    <ligand>
        <name>substrate</name>
    </ligand>
</feature>
<protein>
    <recommendedName>
        <fullName evidence="10">dITP/XTP pyrophosphatase</fullName>
        <ecNumber evidence="10">3.6.1.66</ecNumber>
    </recommendedName>
    <alternativeName>
        <fullName evidence="10">Non-canonical purine NTP pyrophosphatase</fullName>
    </alternativeName>
    <alternativeName>
        <fullName evidence="10">Non-standard purine NTP pyrophosphatase</fullName>
    </alternativeName>
    <alternativeName>
        <fullName evidence="10">Nucleoside-triphosphate diphosphatase</fullName>
    </alternativeName>
    <alternativeName>
        <fullName evidence="10">Nucleoside-triphosphate pyrophosphatase</fullName>
        <shortName evidence="10">NTPase</shortName>
    </alternativeName>
</protein>
<keyword evidence="5 10" id="KW-0378">Hydrolase</keyword>
<dbReference type="GO" id="GO:0036222">
    <property type="term" value="F:XTP diphosphatase activity"/>
    <property type="evidence" value="ECO:0007669"/>
    <property type="project" value="UniProtKB-UniRule"/>
</dbReference>
<dbReference type="Pfam" id="PF01725">
    <property type="entry name" value="Ham1p_like"/>
    <property type="match status" value="1"/>
</dbReference>
<evidence type="ECO:0000256" key="10">
    <source>
        <dbReference type="HAMAP-Rule" id="MF_01405"/>
    </source>
</evidence>
<evidence type="ECO:0000313" key="12">
    <source>
        <dbReference type="EMBL" id="HIQ28935.1"/>
    </source>
</evidence>
<keyword evidence="3 10" id="KW-0479">Metal-binding</keyword>
<dbReference type="GO" id="GO:0035870">
    <property type="term" value="F:dITP diphosphatase activity"/>
    <property type="evidence" value="ECO:0007669"/>
    <property type="project" value="UniProtKB-UniRule"/>
</dbReference>
<dbReference type="NCBIfam" id="TIGR00042">
    <property type="entry name" value="RdgB/HAM1 family non-canonical purine NTP pyrophosphatase"/>
    <property type="match status" value="1"/>
</dbReference>